<keyword evidence="3" id="KW-1185">Reference proteome</keyword>
<feature type="compositionally biased region" description="Gly residues" evidence="1">
    <location>
        <begin position="46"/>
        <end position="62"/>
    </location>
</feature>
<feature type="compositionally biased region" description="Polar residues" evidence="1">
    <location>
        <begin position="183"/>
        <end position="192"/>
    </location>
</feature>
<evidence type="ECO:0000313" key="3">
    <source>
        <dbReference type="Proteomes" id="UP001500418"/>
    </source>
</evidence>
<proteinExistence type="predicted"/>
<organism evidence="2 3">
    <name type="scientific">Streptomyces rhizosphaericus</name>
    <dbReference type="NCBI Taxonomy" id="114699"/>
    <lineage>
        <taxon>Bacteria</taxon>
        <taxon>Bacillati</taxon>
        <taxon>Actinomycetota</taxon>
        <taxon>Actinomycetes</taxon>
        <taxon>Kitasatosporales</taxon>
        <taxon>Streptomycetaceae</taxon>
        <taxon>Streptomyces</taxon>
        <taxon>Streptomyces violaceusniger group</taxon>
    </lineage>
</organism>
<dbReference type="Proteomes" id="UP001500418">
    <property type="component" value="Unassembled WGS sequence"/>
</dbReference>
<evidence type="ECO:0000256" key="1">
    <source>
        <dbReference type="SAM" id="MobiDB-lite"/>
    </source>
</evidence>
<feature type="compositionally biased region" description="Basic and acidic residues" evidence="1">
    <location>
        <begin position="16"/>
        <end position="45"/>
    </location>
</feature>
<protein>
    <submittedName>
        <fullName evidence="2">Uncharacterized protein</fullName>
    </submittedName>
</protein>
<accession>A0ABN1RLU1</accession>
<feature type="region of interest" description="Disordered" evidence="1">
    <location>
        <begin position="1"/>
        <end position="116"/>
    </location>
</feature>
<reference evidence="2 3" key="1">
    <citation type="journal article" date="2019" name="Int. J. Syst. Evol. Microbiol.">
        <title>The Global Catalogue of Microorganisms (GCM) 10K type strain sequencing project: providing services to taxonomists for standard genome sequencing and annotation.</title>
        <authorList>
            <consortium name="The Broad Institute Genomics Platform"/>
            <consortium name="The Broad Institute Genome Sequencing Center for Infectious Disease"/>
            <person name="Wu L."/>
            <person name="Ma J."/>
        </authorList>
    </citation>
    <scope>NUCLEOTIDE SEQUENCE [LARGE SCALE GENOMIC DNA]</scope>
    <source>
        <strain evidence="2 3">JCM 11444</strain>
    </source>
</reference>
<feature type="compositionally biased region" description="Basic and acidic residues" evidence="1">
    <location>
        <begin position="91"/>
        <end position="100"/>
    </location>
</feature>
<sequence length="192" mass="19537">MPPGGGGDGDLALDDADLHGADPGQERAVVKPAKDRRLARGREPGQEGGTGAIHGLKEGVGGESPVQQHDHARMQGAQQAASEDGFARLAGAEDRVDDRAGAAGHQGDQQDLRVAGGGGVLIGSFAQPSPHVRVVWHVQVRAVDGDDQQSGPAGAGGADRTGRTAEQVEQGLQRAHAQPAPGVSQSGRGDLR</sequence>
<gene>
    <name evidence="2" type="ORF">GCM10009575_092430</name>
</gene>
<dbReference type="EMBL" id="BAAAID010000119">
    <property type="protein sequence ID" value="GAA0959676.1"/>
    <property type="molecule type" value="Genomic_DNA"/>
</dbReference>
<name>A0ABN1RLU1_9ACTN</name>
<feature type="region of interest" description="Disordered" evidence="1">
    <location>
        <begin position="143"/>
        <end position="192"/>
    </location>
</feature>
<evidence type="ECO:0000313" key="2">
    <source>
        <dbReference type="EMBL" id="GAA0959676.1"/>
    </source>
</evidence>
<comment type="caution">
    <text evidence="2">The sequence shown here is derived from an EMBL/GenBank/DDBJ whole genome shotgun (WGS) entry which is preliminary data.</text>
</comment>